<dbReference type="InterPro" id="IPR050832">
    <property type="entry name" value="Bact_Acetyltransf"/>
</dbReference>
<evidence type="ECO:0000313" key="4">
    <source>
        <dbReference type="EMBL" id="CAA9406764.1"/>
    </source>
</evidence>
<dbReference type="InterPro" id="IPR016181">
    <property type="entry name" value="Acyl_CoA_acyltransferase"/>
</dbReference>
<evidence type="ECO:0000256" key="1">
    <source>
        <dbReference type="ARBA" id="ARBA00022679"/>
    </source>
</evidence>
<reference evidence="4" key="1">
    <citation type="submission" date="2020-02" db="EMBL/GenBank/DDBJ databases">
        <authorList>
            <person name="Meier V. D."/>
        </authorList>
    </citation>
    <scope>NUCLEOTIDE SEQUENCE</scope>
    <source>
        <strain evidence="4">AVDCRST_MAG60</strain>
    </source>
</reference>
<dbReference type="EMBL" id="CADCUN010000265">
    <property type="protein sequence ID" value="CAA9406764.1"/>
    <property type="molecule type" value="Genomic_DNA"/>
</dbReference>
<proteinExistence type="predicted"/>
<evidence type="ECO:0000259" key="3">
    <source>
        <dbReference type="PROSITE" id="PS51186"/>
    </source>
</evidence>
<dbReference type="GO" id="GO:0016747">
    <property type="term" value="F:acyltransferase activity, transferring groups other than amino-acyl groups"/>
    <property type="evidence" value="ECO:0007669"/>
    <property type="project" value="InterPro"/>
</dbReference>
<dbReference type="AlphaFoldDB" id="A0A6J4P5L0"/>
<organism evidence="4">
    <name type="scientific">uncultured Nocardioides sp</name>
    <dbReference type="NCBI Taxonomy" id="198441"/>
    <lineage>
        <taxon>Bacteria</taxon>
        <taxon>Bacillati</taxon>
        <taxon>Actinomycetota</taxon>
        <taxon>Actinomycetes</taxon>
        <taxon>Propionibacteriales</taxon>
        <taxon>Nocardioidaceae</taxon>
        <taxon>Nocardioides</taxon>
        <taxon>environmental samples</taxon>
    </lineage>
</organism>
<name>A0A6J4P5L0_9ACTN</name>
<evidence type="ECO:0000256" key="2">
    <source>
        <dbReference type="ARBA" id="ARBA00023315"/>
    </source>
</evidence>
<protein>
    <recommendedName>
        <fullName evidence="3">N-acetyltransferase domain-containing protein</fullName>
    </recommendedName>
</protein>
<accession>A0A6J4P5L0</accession>
<dbReference type="Gene3D" id="3.40.630.30">
    <property type="match status" value="1"/>
</dbReference>
<keyword evidence="2" id="KW-0012">Acyltransferase</keyword>
<gene>
    <name evidence="4" type="ORF">AVDCRST_MAG60-2410</name>
</gene>
<feature type="domain" description="N-acetyltransferase" evidence="3">
    <location>
        <begin position="3"/>
        <end position="178"/>
    </location>
</feature>
<dbReference type="InterPro" id="IPR000182">
    <property type="entry name" value="GNAT_dom"/>
</dbReference>
<keyword evidence="1" id="KW-0808">Transferase</keyword>
<dbReference type="Pfam" id="PF00583">
    <property type="entry name" value="Acetyltransf_1"/>
    <property type="match status" value="1"/>
</dbReference>
<sequence>MPVSIRAATGSDAAALHRLAALTFPLACTPHTPEEEKQAFIAEHLSEAAFTDRLADPTCVLLVAVGDAPSDLVGYSMLSKEDPTDPDVTTALRHHPSIELSKMYVHPDHHGDGTAARLMSATLRAAEESGAAGIWLGVSDENVRANAYYLKHGFEQVGRKRFHIGERHEDDLVRERRL</sequence>
<dbReference type="CDD" id="cd04301">
    <property type="entry name" value="NAT_SF"/>
    <property type="match status" value="1"/>
</dbReference>
<dbReference type="SUPFAM" id="SSF55729">
    <property type="entry name" value="Acyl-CoA N-acyltransferases (Nat)"/>
    <property type="match status" value="1"/>
</dbReference>
<dbReference type="PANTHER" id="PTHR43877">
    <property type="entry name" value="AMINOALKYLPHOSPHONATE N-ACETYLTRANSFERASE-RELATED-RELATED"/>
    <property type="match status" value="1"/>
</dbReference>
<dbReference type="PROSITE" id="PS51186">
    <property type="entry name" value="GNAT"/>
    <property type="match status" value="1"/>
</dbReference>